<accession>A0A0T9U4F5</accession>
<reference evidence="3 4" key="1">
    <citation type="submission" date="2015-03" db="EMBL/GenBank/DDBJ databases">
        <authorList>
            <person name="Murphy D."/>
        </authorList>
    </citation>
    <scope>NUCLEOTIDE SEQUENCE [LARGE SCALE GENOMIC DNA]</scope>
    <source>
        <strain evidence="3 4">IP06005</strain>
    </source>
</reference>
<dbReference type="Proteomes" id="UP000041595">
    <property type="component" value="Unassembled WGS sequence"/>
</dbReference>
<dbReference type="EMBL" id="CQEJ01000012">
    <property type="protein sequence ID" value="CNL18852.1"/>
    <property type="molecule type" value="Genomic_DNA"/>
</dbReference>
<dbReference type="InterPro" id="IPR036249">
    <property type="entry name" value="Thioredoxin-like_sf"/>
</dbReference>
<dbReference type="SUPFAM" id="SSF52833">
    <property type="entry name" value="Thioredoxin-like"/>
    <property type="match status" value="1"/>
</dbReference>
<evidence type="ECO:0000259" key="1">
    <source>
        <dbReference type="PROSITE" id="PS50404"/>
    </source>
</evidence>
<dbReference type="GO" id="GO:0005737">
    <property type="term" value="C:cytoplasm"/>
    <property type="evidence" value="ECO:0007669"/>
    <property type="project" value="TreeGrafter"/>
</dbReference>
<evidence type="ECO:0000259" key="2">
    <source>
        <dbReference type="PROSITE" id="PS50405"/>
    </source>
</evidence>
<dbReference type="Gene3D" id="3.40.30.10">
    <property type="entry name" value="Glutaredoxin"/>
    <property type="match status" value="1"/>
</dbReference>
<gene>
    <name evidence="3" type="primary">sspA_2</name>
    <name evidence="3" type="ORF">ERS137965_02305</name>
</gene>
<dbReference type="InterPro" id="IPR040079">
    <property type="entry name" value="Glutathione_S-Trfase"/>
</dbReference>
<name>A0A0T9U4F5_YERAL</name>
<feature type="domain" description="GST C-terminal" evidence="2">
    <location>
        <begin position="87"/>
        <end position="214"/>
    </location>
</feature>
<protein>
    <submittedName>
        <fullName evidence="3">Stringent starvation protein A</fullName>
    </submittedName>
</protein>
<evidence type="ECO:0000313" key="4">
    <source>
        <dbReference type="Proteomes" id="UP000041595"/>
    </source>
</evidence>
<dbReference type="Pfam" id="PF13409">
    <property type="entry name" value="GST_N_2"/>
    <property type="match status" value="1"/>
</dbReference>
<dbReference type="eggNOG" id="COG0625">
    <property type="taxonomic scope" value="Bacteria"/>
</dbReference>
<dbReference type="InterPro" id="IPR036282">
    <property type="entry name" value="Glutathione-S-Trfase_C_sf"/>
</dbReference>
<dbReference type="InterPro" id="IPR004046">
    <property type="entry name" value="GST_C"/>
</dbReference>
<dbReference type="PANTHER" id="PTHR43968">
    <property type="match status" value="1"/>
</dbReference>
<organism evidence="3 4">
    <name type="scientific">Yersinia aldovae</name>
    <dbReference type="NCBI Taxonomy" id="29483"/>
    <lineage>
        <taxon>Bacteria</taxon>
        <taxon>Pseudomonadati</taxon>
        <taxon>Pseudomonadota</taxon>
        <taxon>Gammaproteobacteria</taxon>
        <taxon>Enterobacterales</taxon>
        <taxon>Yersiniaceae</taxon>
        <taxon>Yersinia</taxon>
    </lineage>
</organism>
<evidence type="ECO:0000313" key="3">
    <source>
        <dbReference type="EMBL" id="CNL18852.1"/>
    </source>
</evidence>
<sequence length="219" mass="25011">MFDLQDINLVSFKLCPFVQKTVIVAEEKNIKLNITYIDLDNRPDWFLQRSPLGKVPILIVGEETLFESNVIMDFIDEISEGSLKPMNLVQAAVNKGWIEFSNELIISQFHYICSDSSEKLIRNRNKYIGNLSRINDALNKKPFFNGNEFGLVDVAFAPIFSRQSIIEGISGDNPIRDFPNVFEWGKHLMSRPSVKISLVIDFETLFLKRFSTGSVLLTV</sequence>
<dbReference type="PROSITE" id="PS50404">
    <property type="entry name" value="GST_NTER"/>
    <property type="match status" value="1"/>
</dbReference>
<dbReference type="SFLD" id="SFLDS00019">
    <property type="entry name" value="Glutathione_Transferase_(cytos"/>
    <property type="match status" value="1"/>
</dbReference>
<dbReference type="InterPro" id="IPR050983">
    <property type="entry name" value="GST_Omega/HSP26"/>
</dbReference>
<proteinExistence type="predicted"/>
<dbReference type="SFLD" id="SFLDG00358">
    <property type="entry name" value="Main_(cytGST)"/>
    <property type="match status" value="1"/>
</dbReference>
<feature type="domain" description="GST N-terminal" evidence="1">
    <location>
        <begin position="5"/>
        <end position="83"/>
    </location>
</feature>
<dbReference type="PANTHER" id="PTHR43968:SF6">
    <property type="entry name" value="GLUTATHIONE S-TRANSFERASE OMEGA"/>
    <property type="match status" value="1"/>
</dbReference>
<dbReference type="InterPro" id="IPR010987">
    <property type="entry name" value="Glutathione-S-Trfase_C-like"/>
</dbReference>
<dbReference type="InterPro" id="IPR004045">
    <property type="entry name" value="Glutathione_S-Trfase_N"/>
</dbReference>
<dbReference type="Pfam" id="PF00043">
    <property type="entry name" value="GST_C"/>
    <property type="match status" value="1"/>
</dbReference>
<dbReference type="PROSITE" id="PS50405">
    <property type="entry name" value="GST_CTER"/>
    <property type="match status" value="1"/>
</dbReference>
<dbReference type="SUPFAM" id="SSF47616">
    <property type="entry name" value="GST C-terminal domain-like"/>
    <property type="match status" value="1"/>
</dbReference>
<dbReference type="RefSeq" id="WP_049596124.1">
    <property type="nucleotide sequence ID" value="NZ_CQEJ01000012.1"/>
</dbReference>
<dbReference type="AlphaFoldDB" id="A0A0T9U4F5"/>
<dbReference type="Gene3D" id="1.20.1050.10">
    <property type="match status" value="1"/>
</dbReference>